<dbReference type="Gene3D" id="3.30.2460.20">
    <property type="match status" value="1"/>
</dbReference>
<comment type="caution">
    <text evidence="11">The sequence shown here is derived from an EMBL/GenBank/DDBJ whole genome shotgun (WGS) entry which is preliminary data.</text>
</comment>
<dbReference type="GO" id="GO:0005615">
    <property type="term" value="C:extracellular space"/>
    <property type="evidence" value="ECO:0007669"/>
    <property type="project" value="TreeGrafter"/>
</dbReference>
<keyword evidence="12" id="KW-1185">Reference proteome</keyword>
<evidence type="ECO:0000256" key="4">
    <source>
        <dbReference type="ARBA" id="ARBA00022525"/>
    </source>
</evidence>
<proteinExistence type="inferred from homology"/>
<feature type="region of interest" description="Disordered" evidence="9">
    <location>
        <begin position="259"/>
        <end position="281"/>
    </location>
</feature>
<dbReference type="SMART" id="SM00097">
    <property type="entry name" value="WNT1"/>
    <property type="match status" value="1"/>
</dbReference>
<evidence type="ECO:0000256" key="2">
    <source>
        <dbReference type="ARBA" id="ARBA00005683"/>
    </source>
</evidence>
<evidence type="ECO:0000256" key="5">
    <source>
        <dbReference type="ARBA" id="ARBA00022530"/>
    </source>
</evidence>
<protein>
    <recommendedName>
        <fullName evidence="8">Protein Wnt</fullName>
    </recommendedName>
</protein>
<comment type="function">
    <text evidence="8">Ligand for members of the frizzled family of seven transmembrane receptors.</text>
</comment>
<keyword evidence="5" id="KW-0272">Extracellular matrix</keyword>
<dbReference type="InterPro" id="IPR005817">
    <property type="entry name" value="Wnt"/>
</dbReference>
<feature type="chain" id="PRO_5008898372" description="Protein Wnt" evidence="10">
    <location>
        <begin position="19"/>
        <end position="406"/>
    </location>
</feature>
<organism evidence="11 12">
    <name type="scientific">Ramazzottius varieornatus</name>
    <name type="common">Water bear</name>
    <name type="synonym">Tardigrade</name>
    <dbReference type="NCBI Taxonomy" id="947166"/>
    <lineage>
        <taxon>Eukaryota</taxon>
        <taxon>Metazoa</taxon>
        <taxon>Ecdysozoa</taxon>
        <taxon>Tardigrada</taxon>
        <taxon>Eutardigrada</taxon>
        <taxon>Parachela</taxon>
        <taxon>Hypsibioidea</taxon>
        <taxon>Ramazzottiidae</taxon>
        <taxon>Ramazzottius</taxon>
    </lineage>
</organism>
<gene>
    <name evidence="11" type="primary">RvY_09035-1</name>
    <name evidence="11" type="synonym">RvY_09035.1</name>
    <name evidence="11" type="ORF">RvY_09035</name>
</gene>
<dbReference type="AlphaFoldDB" id="A0A1D1VFX7"/>
<dbReference type="InterPro" id="IPR043158">
    <property type="entry name" value="Wnt_C"/>
</dbReference>
<dbReference type="GO" id="GO:0005109">
    <property type="term" value="F:frizzled binding"/>
    <property type="evidence" value="ECO:0007669"/>
    <property type="project" value="TreeGrafter"/>
</dbReference>
<dbReference type="Proteomes" id="UP000186922">
    <property type="component" value="Unassembled WGS sequence"/>
</dbReference>
<feature type="compositionally biased region" description="Polar residues" evidence="9">
    <location>
        <begin position="268"/>
        <end position="279"/>
    </location>
</feature>
<keyword evidence="4" id="KW-0964">Secreted</keyword>
<comment type="subcellular location">
    <subcellularLocation>
        <location evidence="1 8">Secreted</location>
        <location evidence="1 8">Extracellular space</location>
        <location evidence="1 8">Extracellular matrix</location>
    </subcellularLocation>
</comment>
<dbReference type="GO" id="GO:0005125">
    <property type="term" value="F:cytokine activity"/>
    <property type="evidence" value="ECO:0007669"/>
    <property type="project" value="TreeGrafter"/>
</dbReference>
<evidence type="ECO:0000256" key="10">
    <source>
        <dbReference type="SAM" id="SignalP"/>
    </source>
</evidence>
<evidence type="ECO:0000256" key="6">
    <source>
        <dbReference type="ARBA" id="ARBA00022687"/>
    </source>
</evidence>
<dbReference type="OrthoDB" id="5945655at2759"/>
<dbReference type="PANTHER" id="PTHR12027">
    <property type="entry name" value="WNT RELATED"/>
    <property type="match status" value="1"/>
</dbReference>
<feature type="signal peptide" evidence="10">
    <location>
        <begin position="1"/>
        <end position="18"/>
    </location>
</feature>
<reference evidence="11 12" key="1">
    <citation type="journal article" date="2016" name="Nat. Commun.">
        <title>Extremotolerant tardigrade genome and improved radiotolerance of human cultured cells by tardigrade-unique protein.</title>
        <authorList>
            <person name="Hashimoto T."/>
            <person name="Horikawa D.D."/>
            <person name="Saito Y."/>
            <person name="Kuwahara H."/>
            <person name="Kozuka-Hata H."/>
            <person name="Shin-I T."/>
            <person name="Minakuchi Y."/>
            <person name="Ohishi K."/>
            <person name="Motoyama A."/>
            <person name="Aizu T."/>
            <person name="Enomoto A."/>
            <person name="Kondo K."/>
            <person name="Tanaka S."/>
            <person name="Hara Y."/>
            <person name="Koshikawa S."/>
            <person name="Sagara H."/>
            <person name="Miura T."/>
            <person name="Yokobori S."/>
            <person name="Miyagawa K."/>
            <person name="Suzuki Y."/>
            <person name="Kubo T."/>
            <person name="Oyama M."/>
            <person name="Kohara Y."/>
            <person name="Fujiyama A."/>
            <person name="Arakawa K."/>
            <person name="Katayama T."/>
            <person name="Toyoda A."/>
            <person name="Kunieda T."/>
        </authorList>
    </citation>
    <scope>NUCLEOTIDE SEQUENCE [LARGE SCALE GENOMIC DNA]</scope>
    <source>
        <strain evidence="11 12">YOKOZUNA-1</strain>
    </source>
</reference>
<sequence length="406" mass="46040">MRLDFFLILMVYLTGLSSDVIGFFGLSSPRKVFENPTVAHYINGSFVPQMDTMLPSFDDGYLCHALDLTGRQRKLCTKEDGYPEVLMESLVVATRACQEEFIDEKWNCPLDFTRRNLLKQATKESAFLHAISAAGLLHTTAKACSSGRLEQCSCEFNHIPHERDSPKPNWAWGGCGDNLRAGRKLTEPFLRAAPVKMSQTTRHFAEHNTKFGMKAVQRASELRYRCHGVSGSCALKTFYRVLPPFQVVQKKLHEDYDHAKAKPAASLQKPSSSKATSAGSGLRSYVGLPTLRLITTDQRFLKSRTPRRPVLDMNLWYQKGTRVDFCRRSKHSHGTSGRACVVGAPWRRKTQEKDHRSHGVCDSLCCGTNRHVARYEDISRRCNCSYVAFNVSCAECREREMRYYCL</sequence>
<dbReference type="GO" id="GO:0045165">
    <property type="term" value="P:cell fate commitment"/>
    <property type="evidence" value="ECO:0007669"/>
    <property type="project" value="TreeGrafter"/>
</dbReference>
<dbReference type="PANTHER" id="PTHR12027:SF97">
    <property type="entry name" value="PROTEIN WNT-4"/>
    <property type="match status" value="1"/>
</dbReference>
<keyword evidence="7" id="KW-1015">Disulfide bond</keyword>
<dbReference type="STRING" id="947166.A0A1D1VFX7"/>
<dbReference type="GO" id="GO:0060070">
    <property type="term" value="P:canonical Wnt signaling pathway"/>
    <property type="evidence" value="ECO:0007669"/>
    <property type="project" value="TreeGrafter"/>
</dbReference>
<evidence type="ECO:0000313" key="12">
    <source>
        <dbReference type="Proteomes" id="UP000186922"/>
    </source>
</evidence>
<dbReference type="Pfam" id="PF00110">
    <property type="entry name" value="wnt"/>
    <property type="match status" value="1"/>
</dbReference>
<keyword evidence="3 8" id="KW-0217">Developmental protein</keyword>
<accession>A0A1D1VFX7</accession>
<keyword evidence="10" id="KW-0732">Signal</keyword>
<keyword evidence="6 8" id="KW-0879">Wnt signaling pathway</keyword>
<evidence type="ECO:0000256" key="3">
    <source>
        <dbReference type="ARBA" id="ARBA00022473"/>
    </source>
</evidence>
<evidence type="ECO:0000313" key="11">
    <source>
        <dbReference type="EMBL" id="GAU97803.1"/>
    </source>
</evidence>
<comment type="similarity">
    <text evidence="2 8">Belongs to the Wnt family.</text>
</comment>
<dbReference type="PRINTS" id="PR01349">
    <property type="entry name" value="WNTPROTEIN"/>
</dbReference>
<evidence type="ECO:0000256" key="9">
    <source>
        <dbReference type="SAM" id="MobiDB-lite"/>
    </source>
</evidence>
<name>A0A1D1VFX7_RAMVA</name>
<evidence type="ECO:0000256" key="7">
    <source>
        <dbReference type="ARBA" id="ARBA00023157"/>
    </source>
</evidence>
<evidence type="ECO:0000256" key="8">
    <source>
        <dbReference type="RuleBase" id="RU003500"/>
    </source>
</evidence>
<dbReference type="EMBL" id="BDGG01000004">
    <property type="protein sequence ID" value="GAU97803.1"/>
    <property type="molecule type" value="Genomic_DNA"/>
</dbReference>
<dbReference type="GO" id="GO:0030182">
    <property type="term" value="P:neuron differentiation"/>
    <property type="evidence" value="ECO:0007669"/>
    <property type="project" value="TreeGrafter"/>
</dbReference>
<evidence type="ECO:0000256" key="1">
    <source>
        <dbReference type="ARBA" id="ARBA00004498"/>
    </source>
</evidence>